<dbReference type="PROSITE" id="PS51257">
    <property type="entry name" value="PROKAR_LIPOPROTEIN"/>
    <property type="match status" value="1"/>
</dbReference>
<accession>A0A0D2B003</accession>
<keyword evidence="2" id="KW-1185">Reference proteome</keyword>
<proteinExistence type="predicted"/>
<sequence length="195" mass="22438">MLLERGNALTWVCGGISCCYYRQRHLLYSVQACSFLAFVVGSFLLPQDVIKAAPAPSACFPWSSFPSQLRCLSDLVALHSFVPQYRPLICTTFCAFLVVSLYLETFCSYPSISARQLSDIRVLSTLARAQLQTKHPARPLQTHQVSHQSVNRQSWQQVFEIQHSGSGFQWRYIWMKRKQTFRRPGQLQLPRQQHL</sequence>
<protein>
    <submittedName>
        <fullName evidence="1">Uncharacterized protein</fullName>
    </submittedName>
</protein>
<dbReference type="EMBL" id="KN847041">
    <property type="protein sequence ID" value="KIW30882.1"/>
    <property type="molecule type" value="Genomic_DNA"/>
</dbReference>
<dbReference type="VEuPathDB" id="FungiDB:PV07_02574"/>
<dbReference type="HOGENOM" id="CLU_1396157_0_0_1"/>
<reference evidence="1 2" key="1">
    <citation type="submission" date="2015-01" db="EMBL/GenBank/DDBJ databases">
        <title>The Genome Sequence of Cladophialophora immunda CBS83496.</title>
        <authorList>
            <consortium name="The Broad Institute Genomics Platform"/>
            <person name="Cuomo C."/>
            <person name="de Hoog S."/>
            <person name="Gorbushina A."/>
            <person name="Stielow B."/>
            <person name="Teixiera M."/>
            <person name="Abouelleil A."/>
            <person name="Chapman S.B."/>
            <person name="Priest M."/>
            <person name="Young S.K."/>
            <person name="Wortman J."/>
            <person name="Nusbaum C."/>
            <person name="Birren B."/>
        </authorList>
    </citation>
    <scope>NUCLEOTIDE SEQUENCE [LARGE SCALE GENOMIC DNA]</scope>
    <source>
        <strain evidence="1 2">CBS 83496</strain>
    </source>
</reference>
<evidence type="ECO:0000313" key="2">
    <source>
        <dbReference type="Proteomes" id="UP000054466"/>
    </source>
</evidence>
<name>A0A0D2B003_9EURO</name>
<gene>
    <name evidence="1" type="ORF">PV07_02574</name>
</gene>
<organism evidence="1 2">
    <name type="scientific">Cladophialophora immunda</name>
    <dbReference type="NCBI Taxonomy" id="569365"/>
    <lineage>
        <taxon>Eukaryota</taxon>
        <taxon>Fungi</taxon>
        <taxon>Dikarya</taxon>
        <taxon>Ascomycota</taxon>
        <taxon>Pezizomycotina</taxon>
        <taxon>Eurotiomycetes</taxon>
        <taxon>Chaetothyriomycetidae</taxon>
        <taxon>Chaetothyriales</taxon>
        <taxon>Herpotrichiellaceae</taxon>
        <taxon>Cladophialophora</taxon>
    </lineage>
</organism>
<evidence type="ECO:0000313" key="1">
    <source>
        <dbReference type="EMBL" id="KIW30882.1"/>
    </source>
</evidence>
<dbReference type="AlphaFoldDB" id="A0A0D2B003"/>
<dbReference type="Proteomes" id="UP000054466">
    <property type="component" value="Unassembled WGS sequence"/>
</dbReference>
<dbReference type="GeneID" id="27341768"/>
<dbReference type="RefSeq" id="XP_016251098.1">
    <property type="nucleotide sequence ID" value="XM_016389196.1"/>
</dbReference>